<name>A0ACC2PZ17_9HYME</name>
<protein>
    <submittedName>
        <fullName evidence="1">Uncharacterized protein</fullName>
    </submittedName>
</protein>
<evidence type="ECO:0000313" key="1">
    <source>
        <dbReference type="EMBL" id="KAJ8688637.1"/>
    </source>
</evidence>
<accession>A0ACC2PZ17</accession>
<sequence>MATSEEATPWVPLSLTLVEYPKGDYLGLLLALVSLMPFAVLAGFVTLVIFRRDLHTIAFFGGVVGNEIINYVLKHTIQEPRPMRRDGLYSEYGMPSTHAQFMWFFAAYMTLFVIFRLHQSINSKISERFWRVLIIGICIASAVAVTYGRTYLHYHSHSQVLWGSMIGAALGVIWFAVVHLLLTPFFPVIVSWKASEYLLLRDTTLIPNVLWFEYTNVRTESRARSRKLVSMKSQ</sequence>
<dbReference type="Proteomes" id="UP001239111">
    <property type="component" value="Chromosome 1"/>
</dbReference>
<organism evidence="1 2">
    <name type="scientific">Eretmocerus hayati</name>
    <dbReference type="NCBI Taxonomy" id="131215"/>
    <lineage>
        <taxon>Eukaryota</taxon>
        <taxon>Metazoa</taxon>
        <taxon>Ecdysozoa</taxon>
        <taxon>Arthropoda</taxon>
        <taxon>Hexapoda</taxon>
        <taxon>Insecta</taxon>
        <taxon>Pterygota</taxon>
        <taxon>Neoptera</taxon>
        <taxon>Endopterygota</taxon>
        <taxon>Hymenoptera</taxon>
        <taxon>Apocrita</taxon>
        <taxon>Proctotrupomorpha</taxon>
        <taxon>Chalcidoidea</taxon>
        <taxon>Aphelinidae</taxon>
        <taxon>Aphelininae</taxon>
        <taxon>Eretmocerus</taxon>
    </lineage>
</organism>
<proteinExistence type="predicted"/>
<reference evidence="1" key="1">
    <citation type="submission" date="2023-04" db="EMBL/GenBank/DDBJ databases">
        <title>A chromosome-level genome assembly of the parasitoid wasp Eretmocerus hayati.</title>
        <authorList>
            <person name="Zhong Y."/>
            <person name="Liu S."/>
            <person name="Liu Y."/>
        </authorList>
    </citation>
    <scope>NUCLEOTIDE SEQUENCE</scope>
    <source>
        <strain evidence="1">ZJU_SS_LIU_2023</strain>
    </source>
</reference>
<evidence type="ECO:0000313" key="2">
    <source>
        <dbReference type="Proteomes" id="UP001239111"/>
    </source>
</evidence>
<gene>
    <name evidence="1" type="ORF">QAD02_024432</name>
</gene>
<comment type="caution">
    <text evidence="1">The sequence shown here is derived from an EMBL/GenBank/DDBJ whole genome shotgun (WGS) entry which is preliminary data.</text>
</comment>
<keyword evidence="2" id="KW-1185">Reference proteome</keyword>
<dbReference type="EMBL" id="CM056741">
    <property type="protein sequence ID" value="KAJ8688637.1"/>
    <property type="molecule type" value="Genomic_DNA"/>
</dbReference>